<dbReference type="EMBL" id="FOAP01000032">
    <property type="protein sequence ID" value="SEN17344.1"/>
    <property type="molecule type" value="Genomic_DNA"/>
</dbReference>
<evidence type="ECO:0000256" key="1">
    <source>
        <dbReference type="SAM" id="MobiDB-lite"/>
    </source>
</evidence>
<protein>
    <recommendedName>
        <fullName evidence="4">ATP-binding protein</fullName>
    </recommendedName>
</protein>
<dbReference type="SUPFAM" id="SSF52540">
    <property type="entry name" value="P-loop containing nucleoside triphosphate hydrolases"/>
    <property type="match status" value="1"/>
</dbReference>
<name>A0A1H8EE01_STIAU</name>
<dbReference type="InterPro" id="IPR027417">
    <property type="entry name" value="P-loop_NTPase"/>
</dbReference>
<gene>
    <name evidence="2" type="ORF">SAMN05444354_13279</name>
</gene>
<proteinExistence type="predicted"/>
<dbReference type="Proteomes" id="UP000182719">
    <property type="component" value="Unassembled WGS sequence"/>
</dbReference>
<feature type="non-terminal residue" evidence="2">
    <location>
        <position position="1"/>
    </location>
</feature>
<evidence type="ECO:0008006" key="4">
    <source>
        <dbReference type="Google" id="ProtNLM"/>
    </source>
</evidence>
<evidence type="ECO:0000313" key="3">
    <source>
        <dbReference type="Proteomes" id="UP000182719"/>
    </source>
</evidence>
<feature type="region of interest" description="Disordered" evidence="1">
    <location>
        <begin position="1"/>
        <end position="24"/>
    </location>
</feature>
<accession>A0A1H8EE01</accession>
<keyword evidence="3" id="KW-1185">Reference proteome</keyword>
<reference evidence="3" key="1">
    <citation type="submission" date="2016-10" db="EMBL/GenBank/DDBJ databases">
        <authorList>
            <person name="Varghese N."/>
            <person name="Submissions S."/>
        </authorList>
    </citation>
    <scope>NUCLEOTIDE SEQUENCE [LARGE SCALE GENOMIC DNA]</scope>
    <source>
        <strain evidence="3">DSM 17044</strain>
    </source>
</reference>
<organism evidence="2 3">
    <name type="scientific">Stigmatella aurantiaca</name>
    <dbReference type="NCBI Taxonomy" id="41"/>
    <lineage>
        <taxon>Bacteria</taxon>
        <taxon>Pseudomonadati</taxon>
        <taxon>Myxococcota</taxon>
        <taxon>Myxococcia</taxon>
        <taxon>Myxococcales</taxon>
        <taxon>Cystobacterineae</taxon>
        <taxon>Archangiaceae</taxon>
        <taxon>Stigmatella</taxon>
    </lineage>
</organism>
<evidence type="ECO:0000313" key="2">
    <source>
        <dbReference type="EMBL" id="SEN17344.1"/>
    </source>
</evidence>
<dbReference type="NCBIfam" id="NF041813">
    <property type="entry name" value="Avs2"/>
    <property type="match status" value="1"/>
</dbReference>
<dbReference type="RefSeq" id="WP_342742448.1">
    <property type="nucleotide sequence ID" value="NZ_FOAP01000032.1"/>
</dbReference>
<sequence length="1328" mass="149165">KSEPTPGKARGPPRAPLRHQPYLRPRCDRSGLGAVEVQPTGGLPFQTISKQINIAERAADELLRLLGEREQTLEFNQKQADTKGPRHSHRNDSFRECRIQLLNLASELRSARESIVHGDAIASSALMLLRGIAGTGKTHLLCDIARQRIAAGCPTVLLMGQRFVSNDAPWSQALHQLDLTGLSAEEFVGALEAAAQAAGSRALLVIDALNEGAGRTIWPSHLEAFIAHLERSTWIGVILAVRSSYEEIVVPVEMRSRANVVTHQGFTEHEYDATKTFFVHFGLELPSTPLLAPEFRNPLFLKTLCRGLNAKGERRLPRGFQGITMVFDLYLSAVNERLAGSLGFHPKIPLVRQALEAIATATLDSGQTWLTLARAGEIADAFLPGREFERSLYRGLVVEGVLLEEVERHDEQFEQVVSVAYERFADHLAAKTLLERHLDLDDPASAFAQGGPLAFIGDEEEYVAPGLLEALCIQIPERTGQELLSIAPFAAEVWGIGNAFRQSIVWRTHSAFSEGTRDALNELCRTEYDLHDTFDVLLTVATLPGHPLNAWFLDKRLRKAAMAERDAWWSVYLHKLRKTCGAVDRLMDWASSLRSGALIDDETIDLCAITLSWMLTSSNRFLRDRATNALVDLLTARLAAVIRLVERFADVDDAYVGERVYAVAYGVAMRSRDSVAVGTLAACVYGRVFASGNPPPHILLRDYARGVVERALYLGAQVEIDASRIRPPYSSQWPVIPSEEDIKPLLADWSKGSHDSRELEWSRNRIASSVLDDDFARYVIGTNSAVSGDWLSLTLAEPPWEPSLPPDKLLEQLIEDLSPEECSAWEKYSKANEACATEMRTLVEDWFAERQKDGKLSSLSHDNIAAEIAKVRTPELTVAETARDAARDAVESTFSTNHAERFSAIMDMEDVNRAQREPPRFELRQLQRYILKRVFDLGWTTERFGHFDRFSIGSEGRKASKAERIGKKYQWIAYHEILALVADRFQYREKYREDEGDKAYEGPWQDSFRDIDPSWTQPSMKGRTSSSGHAAAWWEQTQFNSWGDVGNERSWILRTDDLPRVEDLLKATSPNDGQRWLNTQCYFTWKQRVPADLESTEIEQGELWYLCTGYLIRNDDAAHFLKWAEGVDFWGKWMPDPAEVHRIFLGEHAWAPASRYFENRYHGDDGWTQPDHGCPVKLRTTALEYLREGRGFDCSVEESYTLSLPVRELVTGLGICWSGRGADFVDATGRLVSQDPTAHGLGPSALLLREDLLREFLHREGLTLCWAVVGEKHILNTGFELSHHPALRISGAYVLCDSGVTGFVKYLLDERSVKQGALRLIDTHRTEP</sequence>